<dbReference type="Pfam" id="PF12840">
    <property type="entry name" value="HTH_20"/>
    <property type="match status" value="1"/>
</dbReference>
<accession>A0ABY5PIR1</accession>
<evidence type="ECO:0000259" key="1">
    <source>
        <dbReference type="SMART" id="SM00418"/>
    </source>
</evidence>
<proteinExistence type="predicted"/>
<reference evidence="3" key="1">
    <citation type="submission" date="2021-11" db="EMBL/GenBank/DDBJ databases">
        <title>Cultivation dependent microbiological survey of springs from the worlds oldest radium mine currently devoted to the extraction of radon-saturated water.</title>
        <authorList>
            <person name="Kapinusova G."/>
            <person name="Smrhova T."/>
            <person name="Strejcek M."/>
            <person name="Suman J."/>
            <person name="Jani K."/>
            <person name="Pajer P."/>
            <person name="Uhlik O."/>
        </authorList>
    </citation>
    <scope>NUCLEOTIDE SEQUENCE [LARGE SCALE GENOMIC DNA]</scope>
    <source>
        <strain evidence="3">J379</strain>
    </source>
</reference>
<dbReference type="InterPro" id="IPR036390">
    <property type="entry name" value="WH_DNA-bd_sf"/>
</dbReference>
<dbReference type="RefSeq" id="WP_353865012.1">
    <property type="nucleotide sequence ID" value="NZ_CP088295.1"/>
</dbReference>
<name>A0ABY5PIR1_9ACTN</name>
<dbReference type="InterPro" id="IPR001845">
    <property type="entry name" value="HTH_ArsR_DNA-bd_dom"/>
</dbReference>
<dbReference type="SUPFAM" id="SSF46785">
    <property type="entry name" value="Winged helix' DNA-binding domain"/>
    <property type="match status" value="2"/>
</dbReference>
<dbReference type="EMBL" id="CP088295">
    <property type="protein sequence ID" value="UUY04532.1"/>
    <property type="molecule type" value="Genomic_DNA"/>
</dbReference>
<dbReference type="PANTHER" id="PTHR33204:SF37">
    <property type="entry name" value="HTH-TYPE TRANSCRIPTIONAL REGULATOR YODB"/>
    <property type="match status" value="1"/>
</dbReference>
<dbReference type="Gene3D" id="1.10.10.10">
    <property type="entry name" value="Winged helix-like DNA-binding domain superfamily/Winged helix DNA-binding domain"/>
    <property type="match status" value="1"/>
</dbReference>
<dbReference type="CDD" id="cd00090">
    <property type="entry name" value="HTH_ARSR"/>
    <property type="match status" value="1"/>
</dbReference>
<feature type="domain" description="HTH arsR-type" evidence="1">
    <location>
        <begin position="123"/>
        <end position="206"/>
    </location>
</feature>
<sequence>MTAPVARGALAALADQASRAIVIALGDARGTALSAAEIVAASHIAVTLKLRLIRDRLRELERAGVVAAADVDPATHGPGLHWVLTASGQDLHRLLSVMQHVVADAAGLDDASPAPVRDRAVGRTLKALGDPVVMRIVTALAGGAELDPTALEERCLPTPRRTLYRRLDVLVTNGVVRRDTTRGVPRRTHYTIAPSWRQAAVLPLLAAWWEGRHGSAAQPVDVEAPLRIVLPNVRVARLPGGARVLWVVDQGTATQRLCLEADGAQLRMSTAAETTDAGATTTGTPQAWTAALVADQLEELRVTGDARLAQAVLEAVRAALFASVR</sequence>
<evidence type="ECO:0000313" key="2">
    <source>
        <dbReference type="EMBL" id="UUY04532.1"/>
    </source>
</evidence>
<evidence type="ECO:0000313" key="3">
    <source>
        <dbReference type="Proteomes" id="UP001058860"/>
    </source>
</evidence>
<organism evidence="2 3">
    <name type="scientific">Svornostia abyssi</name>
    <dbReference type="NCBI Taxonomy" id="2898438"/>
    <lineage>
        <taxon>Bacteria</taxon>
        <taxon>Bacillati</taxon>
        <taxon>Actinomycetota</taxon>
        <taxon>Thermoleophilia</taxon>
        <taxon>Solirubrobacterales</taxon>
        <taxon>Baekduiaceae</taxon>
        <taxon>Svornostia</taxon>
    </lineage>
</organism>
<keyword evidence="3" id="KW-1185">Reference proteome</keyword>
<dbReference type="PANTHER" id="PTHR33204">
    <property type="entry name" value="TRANSCRIPTIONAL REGULATOR, MARR FAMILY"/>
    <property type="match status" value="1"/>
</dbReference>
<dbReference type="InterPro" id="IPR036388">
    <property type="entry name" value="WH-like_DNA-bd_sf"/>
</dbReference>
<dbReference type="InterPro" id="IPR011991">
    <property type="entry name" value="ArsR-like_HTH"/>
</dbReference>
<dbReference type="SMART" id="SM00418">
    <property type="entry name" value="HTH_ARSR"/>
    <property type="match status" value="1"/>
</dbReference>
<protein>
    <submittedName>
        <fullName evidence="2">Winged helix-turn-helix domain-containing protein</fullName>
    </submittedName>
</protein>
<dbReference type="Proteomes" id="UP001058860">
    <property type="component" value="Chromosome"/>
</dbReference>
<gene>
    <name evidence="2" type="ORF">LRS13_03065</name>
</gene>